<name>D3KG84_GIAIC</name>
<evidence type="ECO:0000313" key="1">
    <source>
        <dbReference type="EMBL" id="KAE8303765.1"/>
    </source>
</evidence>
<sequence length="471" mass="52686">MLSGFAYVTCVLDGPIDEWNVTHILNVFASIAETIGYGEFPSHRIEIHQALRQLIEAAKDSSGTRYSRTALLVLMSLLGVLLLGARSVISPLNLRMVGLEDCIFIDMIKIKVLWSNPYALGLIFLLRLHAALIHRQDHVSLASSLMSSPGPTCSEGSTDDSDLKSIVDLLSVIIDRVADVHRTDSTPTPDDEYFTWLAFCAFHRYSSRLAETIKSYTYAQDPDSCSELAPTSASLPTETTRMQSLSSCFQNPLFSHKLLPTKSLLLMASMCTDASDDLLNTESLVFPEVQCQVDQDCSNPPSTNDASYVIFLIESYFLLFPDKSAYMADVLCYTPYLPQRFISPIMGLLAPPILTEMSLDLQTTNRNRCILGLIFVNAVLAQTVSAYQYAITSRCLLKQMKFSWIRAYIPLSVLSSNVYFFGARSKVFQITILDDDEYISEVRLLLNNQPYKTESLKNGSQKNSIRRSKKQ</sequence>
<keyword evidence="2" id="KW-1185">Reference proteome</keyword>
<evidence type="ECO:0000313" key="2">
    <source>
        <dbReference type="Proteomes" id="UP000001548"/>
    </source>
</evidence>
<gene>
    <name evidence="1" type="ORF">GL50803_0011952</name>
</gene>
<comment type="caution">
    <text evidence="1">The sequence shown here is derived from an EMBL/GenBank/DDBJ whole genome shotgun (WGS) entry which is preliminary data.</text>
</comment>
<protein>
    <submittedName>
        <fullName evidence="1">Uncharacterized protein</fullName>
    </submittedName>
</protein>
<dbReference type="HOGENOM" id="CLU_580692_0_0_1"/>
<proteinExistence type="predicted"/>
<dbReference type="AlphaFoldDB" id="D3KG84"/>
<dbReference type="OMA" id="WIRAYIP"/>
<dbReference type="Proteomes" id="UP000001548">
    <property type="component" value="Unassembled WGS sequence"/>
</dbReference>
<dbReference type="VEuPathDB" id="GiardiaDB:GL50803_11952"/>
<organism evidence="1 2">
    <name type="scientific">Giardia intestinalis (strain ATCC 50803 / WB clone C6)</name>
    <name type="common">Giardia lamblia</name>
    <dbReference type="NCBI Taxonomy" id="184922"/>
    <lineage>
        <taxon>Eukaryota</taxon>
        <taxon>Metamonada</taxon>
        <taxon>Diplomonadida</taxon>
        <taxon>Hexamitidae</taxon>
        <taxon>Giardiinae</taxon>
        <taxon>Giardia</taxon>
    </lineage>
</organism>
<dbReference type="EMBL" id="AACB03000002">
    <property type="protein sequence ID" value="KAE8303765.1"/>
    <property type="molecule type" value="Genomic_DNA"/>
</dbReference>
<reference evidence="1 2" key="1">
    <citation type="journal article" date="2007" name="Science">
        <title>Genomic minimalism in the early diverging intestinal parasite Giardia lamblia.</title>
        <authorList>
            <person name="Morrison H.G."/>
            <person name="McArthur A.G."/>
            <person name="Gillin F.D."/>
            <person name="Aley S.B."/>
            <person name="Adam R.D."/>
            <person name="Olsen G.J."/>
            <person name="Best A.A."/>
            <person name="Cande W.Z."/>
            <person name="Chen F."/>
            <person name="Cipriano M.J."/>
            <person name="Davids B.J."/>
            <person name="Dawson S.C."/>
            <person name="Elmendorf H.G."/>
            <person name="Hehl A.B."/>
            <person name="Holder M.E."/>
            <person name="Huse S.M."/>
            <person name="Kim U.U."/>
            <person name="Lasek-Nesselquist E."/>
            <person name="Manning G."/>
            <person name="Nigam A."/>
            <person name="Nixon J.E."/>
            <person name="Palm D."/>
            <person name="Passamaneck N.E."/>
            <person name="Prabhu A."/>
            <person name="Reich C.I."/>
            <person name="Reiner D.S."/>
            <person name="Samuelson J."/>
            <person name="Svard S.G."/>
            <person name="Sogin M.L."/>
        </authorList>
    </citation>
    <scope>NUCLEOTIDE SEQUENCE [LARGE SCALE GENOMIC DNA]</scope>
    <source>
        <strain evidence="1 2">WB C6</strain>
    </source>
</reference>
<accession>D3KG84</accession>